<name>A0A6G0T4L7_APHGL</name>
<dbReference type="EMBL" id="VYZN01000060">
    <property type="protein sequence ID" value="KAE9525465.1"/>
    <property type="molecule type" value="Genomic_DNA"/>
</dbReference>
<feature type="transmembrane region" description="Helical" evidence="1">
    <location>
        <begin position="242"/>
        <end position="260"/>
    </location>
</feature>
<evidence type="ECO:0000313" key="3">
    <source>
        <dbReference type="Proteomes" id="UP000475862"/>
    </source>
</evidence>
<dbReference type="OrthoDB" id="10627297at2759"/>
<reference evidence="2 3" key="1">
    <citation type="submission" date="2019-08" db="EMBL/GenBank/DDBJ databases">
        <title>The genome of the soybean aphid Biotype 1, its phylome, world population structure and adaptation to the North American continent.</title>
        <authorList>
            <person name="Giordano R."/>
            <person name="Donthu R.K."/>
            <person name="Hernandez A.G."/>
            <person name="Wright C.L."/>
            <person name="Zimin A.V."/>
        </authorList>
    </citation>
    <scope>NUCLEOTIDE SEQUENCE [LARGE SCALE GENOMIC DNA]</scope>
    <source>
        <tissue evidence="2">Whole aphids</tissue>
    </source>
</reference>
<organism evidence="2 3">
    <name type="scientific">Aphis glycines</name>
    <name type="common">Soybean aphid</name>
    <dbReference type="NCBI Taxonomy" id="307491"/>
    <lineage>
        <taxon>Eukaryota</taxon>
        <taxon>Metazoa</taxon>
        <taxon>Ecdysozoa</taxon>
        <taxon>Arthropoda</taxon>
        <taxon>Hexapoda</taxon>
        <taxon>Insecta</taxon>
        <taxon>Pterygota</taxon>
        <taxon>Neoptera</taxon>
        <taxon>Paraneoptera</taxon>
        <taxon>Hemiptera</taxon>
        <taxon>Sternorrhyncha</taxon>
        <taxon>Aphidomorpha</taxon>
        <taxon>Aphidoidea</taxon>
        <taxon>Aphididae</taxon>
        <taxon>Aphidini</taxon>
        <taxon>Aphis</taxon>
        <taxon>Aphis</taxon>
    </lineage>
</organism>
<keyword evidence="1" id="KW-1133">Transmembrane helix</keyword>
<keyword evidence="1" id="KW-0472">Membrane</keyword>
<keyword evidence="3" id="KW-1185">Reference proteome</keyword>
<accession>A0A6G0T4L7</accession>
<protein>
    <submittedName>
        <fullName evidence="2">Uncharacterized protein</fullName>
    </submittedName>
</protein>
<evidence type="ECO:0000313" key="2">
    <source>
        <dbReference type="EMBL" id="KAE9525465.1"/>
    </source>
</evidence>
<gene>
    <name evidence="2" type="ORF">AGLY_014265</name>
</gene>
<sequence>MSLQAFNGCKKIIFYDKNILSPNHQQFTETSHTVQKYCCVVLGEQMLVYGISNRSVQKKIAMQVLKTSRHQSTSERNHLVNSQFVRSPRIKNKYRTSSSQENLNSFMVLYTESDVLEHKLFVIKCLKVLSVCFDRLLEICKHFKVLVIRILGATAPAPKMSKKNVLSCTGLIIIHNRKLTIQKNLKILHWTKNFVWESVIGLSGKCCIPLALRLSVDVIETLLEFLFINAYNSFCDSAITRIILGVGMNILLGFLTGVSIKLSS</sequence>
<evidence type="ECO:0000256" key="1">
    <source>
        <dbReference type="SAM" id="Phobius"/>
    </source>
</evidence>
<dbReference type="AlphaFoldDB" id="A0A6G0T4L7"/>
<keyword evidence="1" id="KW-0812">Transmembrane</keyword>
<proteinExistence type="predicted"/>
<comment type="caution">
    <text evidence="2">The sequence shown here is derived from an EMBL/GenBank/DDBJ whole genome shotgun (WGS) entry which is preliminary data.</text>
</comment>
<dbReference type="Proteomes" id="UP000475862">
    <property type="component" value="Unassembled WGS sequence"/>
</dbReference>